<sequence>MLRSIHSRDPHILTSHDLDLLQTVFDEQIKARGLKCDCDEANAIARRLVELFQAGVREIDQLQNVLKAA</sequence>
<organism evidence="1 2">
    <name type="scientific">Rhizobium fredii</name>
    <name type="common">Sinorhizobium fredii</name>
    <dbReference type="NCBI Taxonomy" id="380"/>
    <lineage>
        <taxon>Bacteria</taxon>
        <taxon>Pseudomonadati</taxon>
        <taxon>Pseudomonadota</taxon>
        <taxon>Alphaproteobacteria</taxon>
        <taxon>Hyphomicrobiales</taxon>
        <taxon>Rhizobiaceae</taxon>
        <taxon>Sinorhizobium/Ensifer group</taxon>
        <taxon>Sinorhizobium</taxon>
    </lineage>
</organism>
<accession>A0A2A6M6Y3</accession>
<dbReference type="RefSeq" id="WP_097586370.1">
    <property type="nucleotide sequence ID" value="NZ_NWTC01000001.1"/>
</dbReference>
<gene>
    <name evidence="1" type="ORF">CO661_00325</name>
</gene>
<dbReference type="AlphaFoldDB" id="A0A2A6M6Y3"/>
<dbReference type="Proteomes" id="UP000220353">
    <property type="component" value="Unassembled WGS sequence"/>
</dbReference>
<name>A0A2A6M6Y3_RHIFR</name>
<proteinExistence type="predicted"/>
<comment type="caution">
    <text evidence="1">The sequence shown here is derived from an EMBL/GenBank/DDBJ whole genome shotgun (WGS) entry which is preliminary data.</text>
</comment>
<evidence type="ECO:0000313" key="2">
    <source>
        <dbReference type="Proteomes" id="UP000220353"/>
    </source>
</evidence>
<evidence type="ECO:0000313" key="1">
    <source>
        <dbReference type="EMBL" id="PDT50149.1"/>
    </source>
</evidence>
<reference evidence="1 2" key="1">
    <citation type="submission" date="2017-09" db="EMBL/GenBank/DDBJ databases">
        <title>Comparative genomics of rhizobia isolated from Phaseolus vulgaris in China.</title>
        <authorList>
            <person name="Tong W."/>
        </authorList>
    </citation>
    <scope>NUCLEOTIDE SEQUENCE [LARGE SCALE GENOMIC DNA]</scope>
    <source>
        <strain evidence="1 2">PCH1</strain>
    </source>
</reference>
<protein>
    <submittedName>
        <fullName evidence="1">Uncharacterized protein</fullName>
    </submittedName>
</protein>
<dbReference type="EMBL" id="NWTC01000001">
    <property type="protein sequence ID" value="PDT50149.1"/>
    <property type="molecule type" value="Genomic_DNA"/>
</dbReference>